<feature type="transmembrane region" description="Helical" evidence="1">
    <location>
        <begin position="15"/>
        <end position="35"/>
    </location>
</feature>
<evidence type="ECO:0000313" key="3">
    <source>
        <dbReference type="EMBL" id="GGO72718.1"/>
    </source>
</evidence>
<gene>
    <name evidence="3" type="ORF">GCM10010982_31550</name>
</gene>
<dbReference type="RefSeq" id="WP_188697305.1">
    <property type="nucleotide sequence ID" value="NZ_BMLS01000005.1"/>
</dbReference>
<reference evidence="3" key="2">
    <citation type="submission" date="2020-09" db="EMBL/GenBank/DDBJ databases">
        <authorList>
            <person name="Sun Q."/>
            <person name="Zhou Y."/>
        </authorList>
    </citation>
    <scope>NUCLEOTIDE SEQUENCE</scope>
    <source>
        <strain evidence="3">CGMCC 1.7086</strain>
    </source>
</reference>
<evidence type="ECO:0000256" key="1">
    <source>
        <dbReference type="SAM" id="Phobius"/>
    </source>
</evidence>
<dbReference type="AlphaFoldDB" id="A0A917Z246"/>
<dbReference type="Proteomes" id="UP000606935">
    <property type="component" value="Unassembled WGS sequence"/>
</dbReference>
<dbReference type="InterPro" id="IPR029787">
    <property type="entry name" value="Nucleotide_cyclase"/>
</dbReference>
<keyword evidence="1" id="KW-1133">Transmembrane helix</keyword>
<accession>A0A917Z246</accession>
<dbReference type="InterPro" id="IPR000160">
    <property type="entry name" value="GGDEF_dom"/>
</dbReference>
<dbReference type="EMBL" id="BMLS01000005">
    <property type="protein sequence ID" value="GGO72718.1"/>
    <property type="molecule type" value="Genomic_DNA"/>
</dbReference>
<name>A0A917Z246_9ALTE</name>
<comment type="caution">
    <text evidence="3">The sequence shown here is derived from an EMBL/GenBank/DDBJ whole genome shotgun (WGS) entry which is preliminary data.</text>
</comment>
<evidence type="ECO:0000259" key="2">
    <source>
        <dbReference type="PROSITE" id="PS50887"/>
    </source>
</evidence>
<sequence>MILEKLKARIRRRSYMDMLFVAISTLAVFVLLGRFDMLEMIYHASRRYEHWELDELVPSGVYLILALFFFSIRRWRDVQTLSNLSEEQSLRHSITGYPNRRALDRLLLGKLRDSDFPLTLVMVDALGLRQATMNYGLSMGDELQEKIMQQVSSLLQPTELLGHWSSEQLMVFAPAASDERRRALKQAISNLHISLTPEAPADINFICVSVVVENRDKLQLGLEQLEDALYLSHARYIREG</sequence>
<dbReference type="SUPFAM" id="SSF55073">
    <property type="entry name" value="Nucleotide cyclase"/>
    <property type="match status" value="1"/>
</dbReference>
<dbReference type="InterPro" id="IPR043128">
    <property type="entry name" value="Rev_trsase/Diguanyl_cyclase"/>
</dbReference>
<feature type="transmembrane region" description="Helical" evidence="1">
    <location>
        <begin position="55"/>
        <end position="72"/>
    </location>
</feature>
<protein>
    <recommendedName>
        <fullName evidence="2">GGDEF domain-containing protein</fullName>
    </recommendedName>
</protein>
<organism evidence="3 4">
    <name type="scientific">Bowmanella pacifica</name>
    <dbReference type="NCBI Taxonomy" id="502051"/>
    <lineage>
        <taxon>Bacteria</taxon>
        <taxon>Pseudomonadati</taxon>
        <taxon>Pseudomonadota</taxon>
        <taxon>Gammaproteobacteria</taxon>
        <taxon>Alteromonadales</taxon>
        <taxon>Alteromonadaceae</taxon>
        <taxon>Bowmanella</taxon>
    </lineage>
</organism>
<keyword evidence="1" id="KW-0812">Transmembrane</keyword>
<reference evidence="3" key="1">
    <citation type="journal article" date="2014" name="Int. J. Syst. Evol. Microbiol.">
        <title>Complete genome sequence of Corynebacterium casei LMG S-19264T (=DSM 44701T), isolated from a smear-ripened cheese.</title>
        <authorList>
            <consortium name="US DOE Joint Genome Institute (JGI-PGF)"/>
            <person name="Walter F."/>
            <person name="Albersmeier A."/>
            <person name="Kalinowski J."/>
            <person name="Ruckert C."/>
        </authorList>
    </citation>
    <scope>NUCLEOTIDE SEQUENCE</scope>
    <source>
        <strain evidence="3">CGMCC 1.7086</strain>
    </source>
</reference>
<proteinExistence type="predicted"/>
<dbReference type="Gene3D" id="3.30.70.270">
    <property type="match status" value="1"/>
</dbReference>
<dbReference type="SMART" id="SM00267">
    <property type="entry name" value="GGDEF"/>
    <property type="match status" value="1"/>
</dbReference>
<feature type="domain" description="GGDEF" evidence="2">
    <location>
        <begin position="116"/>
        <end position="240"/>
    </location>
</feature>
<evidence type="ECO:0000313" key="4">
    <source>
        <dbReference type="Proteomes" id="UP000606935"/>
    </source>
</evidence>
<dbReference type="PROSITE" id="PS50887">
    <property type="entry name" value="GGDEF"/>
    <property type="match status" value="1"/>
</dbReference>
<dbReference type="Pfam" id="PF00990">
    <property type="entry name" value="GGDEF"/>
    <property type="match status" value="1"/>
</dbReference>
<keyword evidence="4" id="KW-1185">Reference proteome</keyword>
<keyword evidence="1" id="KW-0472">Membrane</keyword>